<comment type="caution">
    <text evidence="8">The sequence shown here is derived from an EMBL/GenBank/DDBJ whole genome shotgun (WGS) entry which is preliminary data.</text>
</comment>
<feature type="transmembrane region" description="Helical" evidence="7">
    <location>
        <begin position="61"/>
        <end position="79"/>
    </location>
</feature>
<reference evidence="8" key="1">
    <citation type="submission" date="2020-05" db="EMBL/GenBank/DDBJ databases">
        <title>Phylogenomic resolution of chytrid fungi.</title>
        <authorList>
            <person name="Stajich J.E."/>
            <person name="Amses K."/>
            <person name="Simmons R."/>
            <person name="Seto K."/>
            <person name="Myers J."/>
            <person name="Bonds A."/>
            <person name="Quandt C.A."/>
            <person name="Barry K."/>
            <person name="Liu P."/>
            <person name="Grigoriev I."/>
            <person name="Longcore J.E."/>
            <person name="James T.Y."/>
        </authorList>
    </citation>
    <scope>NUCLEOTIDE SEQUENCE</scope>
    <source>
        <strain evidence="8">JEL0379</strain>
    </source>
</reference>
<organism evidence="8 9">
    <name type="scientific">Geranomyces variabilis</name>
    <dbReference type="NCBI Taxonomy" id="109894"/>
    <lineage>
        <taxon>Eukaryota</taxon>
        <taxon>Fungi</taxon>
        <taxon>Fungi incertae sedis</taxon>
        <taxon>Chytridiomycota</taxon>
        <taxon>Chytridiomycota incertae sedis</taxon>
        <taxon>Chytridiomycetes</taxon>
        <taxon>Spizellomycetales</taxon>
        <taxon>Powellomycetaceae</taxon>
        <taxon>Geranomyces</taxon>
    </lineage>
</organism>
<name>A0AAD5TPK5_9FUNG</name>
<protein>
    <recommendedName>
        <fullName evidence="10">NADH dehydrogenase [ubiquinone] 1 alpha subcomplex subunit 11</fullName>
    </recommendedName>
</protein>
<proteinExistence type="predicted"/>
<keyword evidence="6 7" id="KW-0472">Membrane</keyword>
<feature type="transmembrane region" description="Helical" evidence="7">
    <location>
        <begin position="28"/>
        <end position="49"/>
    </location>
</feature>
<keyword evidence="5" id="KW-0496">Mitochondrion</keyword>
<dbReference type="AlphaFoldDB" id="A0AAD5TPK5"/>
<comment type="subcellular location">
    <subcellularLocation>
        <location evidence="1">Mitochondrion inner membrane</location>
        <topology evidence="1">Multi-pass membrane protein</topology>
    </subcellularLocation>
</comment>
<dbReference type="PANTHER" id="PTHR21382">
    <property type="entry name" value="NADH-UBIQUINONE OXIDOREDUCTASE SUBUNIT"/>
    <property type="match status" value="1"/>
</dbReference>
<evidence type="ECO:0000256" key="3">
    <source>
        <dbReference type="ARBA" id="ARBA00022792"/>
    </source>
</evidence>
<keyword evidence="2 7" id="KW-0812">Transmembrane</keyword>
<evidence type="ECO:0000313" key="8">
    <source>
        <dbReference type="EMBL" id="KAJ3182399.1"/>
    </source>
</evidence>
<evidence type="ECO:0008006" key="10">
    <source>
        <dbReference type="Google" id="ProtNLM"/>
    </source>
</evidence>
<evidence type="ECO:0000256" key="2">
    <source>
        <dbReference type="ARBA" id="ARBA00022692"/>
    </source>
</evidence>
<dbReference type="EMBL" id="JADGJQ010000009">
    <property type="protein sequence ID" value="KAJ3182399.1"/>
    <property type="molecule type" value="Genomic_DNA"/>
</dbReference>
<dbReference type="GO" id="GO:0006120">
    <property type="term" value="P:mitochondrial electron transport, NADH to ubiquinone"/>
    <property type="evidence" value="ECO:0007669"/>
    <property type="project" value="InterPro"/>
</dbReference>
<keyword evidence="9" id="KW-1185">Reference proteome</keyword>
<keyword evidence="3" id="KW-0999">Mitochondrion inner membrane</keyword>
<evidence type="ECO:0000256" key="5">
    <source>
        <dbReference type="ARBA" id="ARBA00023128"/>
    </source>
</evidence>
<gene>
    <name evidence="8" type="ORF">HDU87_008563</name>
</gene>
<evidence type="ECO:0000313" key="9">
    <source>
        <dbReference type="Proteomes" id="UP001212152"/>
    </source>
</evidence>
<evidence type="ECO:0000256" key="1">
    <source>
        <dbReference type="ARBA" id="ARBA00004448"/>
    </source>
</evidence>
<accession>A0AAD5TPK5</accession>
<dbReference type="GO" id="GO:0005743">
    <property type="term" value="C:mitochondrial inner membrane"/>
    <property type="evidence" value="ECO:0007669"/>
    <property type="project" value="UniProtKB-SubCell"/>
</dbReference>
<evidence type="ECO:0000256" key="4">
    <source>
        <dbReference type="ARBA" id="ARBA00022989"/>
    </source>
</evidence>
<evidence type="ECO:0000256" key="6">
    <source>
        <dbReference type="ARBA" id="ARBA00023136"/>
    </source>
</evidence>
<evidence type="ECO:0000256" key="7">
    <source>
        <dbReference type="SAM" id="Phobius"/>
    </source>
</evidence>
<dbReference type="PANTHER" id="PTHR21382:SF1">
    <property type="entry name" value="NADH DEHYDROGENASE [UBIQUINONE] 1 ALPHA SUBCOMPLEX SUBUNIT 11"/>
    <property type="match status" value="1"/>
</dbReference>
<sequence>MAWLQLQTKPLFEQHILDASVSTEAAKAGAVGAVVGGTASAAFGWWIGLPKGQLLGEAGRNSAFFAAAGAAFYGTKALVAQMRHTDDMWNGPAGAAVAGVMLGLRSGRVGKLVAHGLLLPTLVAFSEWFAYSMPEGINRSKTERHDSGFFQWPRRDPFAERWAELQKKDAEKASSA</sequence>
<dbReference type="InterPro" id="IPR039205">
    <property type="entry name" value="NDUFA11"/>
</dbReference>
<keyword evidence="4 7" id="KW-1133">Transmembrane helix</keyword>
<dbReference type="GO" id="GO:0045271">
    <property type="term" value="C:respiratory chain complex I"/>
    <property type="evidence" value="ECO:0007669"/>
    <property type="project" value="InterPro"/>
</dbReference>
<dbReference type="Proteomes" id="UP001212152">
    <property type="component" value="Unassembled WGS sequence"/>
</dbReference>